<gene>
    <name evidence="4" type="ORF">METZ01_LOCUS338777</name>
</gene>
<feature type="non-terminal residue" evidence="4">
    <location>
        <position position="1"/>
    </location>
</feature>
<organism evidence="4">
    <name type="scientific">marine metagenome</name>
    <dbReference type="NCBI Taxonomy" id="408172"/>
    <lineage>
        <taxon>unclassified sequences</taxon>
        <taxon>metagenomes</taxon>
        <taxon>ecological metagenomes</taxon>
    </lineage>
</organism>
<keyword evidence="2" id="KW-0501">Molybdenum cofactor biosynthesis</keyword>
<name>A0A382QK66_9ZZZZ</name>
<proteinExistence type="predicted"/>
<dbReference type="SUPFAM" id="SSF53218">
    <property type="entry name" value="Molybdenum cofactor biosynthesis proteins"/>
    <property type="match status" value="1"/>
</dbReference>
<comment type="pathway">
    <text evidence="1">Cofactor biosynthesis; molybdopterin biosynthesis.</text>
</comment>
<dbReference type="SMART" id="SM00852">
    <property type="entry name" value="MoCF_biosynth"/>
    <property type="match status" value="1"/>
</dbReference>
<dbReference type="PANTHER" id="PTHR43764">
    <property type="entry name" value="MOLYBDENUM COFACTOR BIOSYNTHESIS"/>
    <property type="match status" value="1"/>
</dbReference>
<dbReference type="InterPro" id="IPR051920">
    <property type="entry name" value="MPT_Adenylyltrnsfr/MoaC-Rel"/>
</dbReference>
<accession>A0A382QK66</accession>
<protein>
    <recommendedName>
        <fullName evidence="3">MoaB/Mog domain-containing protein</fullName>
    </recommendedName>
</protein>
<evidence type="ECO:0000256" key="2">
    <source>
        <dbReference type="ARBA" id="ARBA00023150"/>
    </source>
</evidence>
<evidence type="ECO:0000259" key="3">
    <source>
        <dbReference type="SMART" id="SM00852"/>
    </source>
</evidence>
<dbReference type="CDD" id="cd00886">
    <property type="entry name" value="MogA_MoaB"/>
    <property type="match status" value="1"/>
</dbReference>
<reference evidence="4" key="1">
    <citation type="submission" date="2018-05" db="EMBL/GenBank/DDBJ databases">
        <authorList>
            <person name="Lanie J.A."/>
            <person name="Ng W.-L."/>
            <person name="Kazmierczak K.M."/>
            <person name="Andrzejewski T.M."/>
            <person name="Davidsen T.M."/>
            <person name="Wayne K.J."/>
            <person name="Tettelin H."/>
            <person name="Glass J.I."/>
            <person name="Rusch D."/>
            <person name="Podicherti R."/>
            <person name="Tsui H.-C.T."/>
            <person name="Winkler M.E."/>
        </authorList>
    </citation>
    <scope>NUCLEOTIDE SEQUENCE</scope>
</reference>
<evidence type="ECO:0000256" key="1">
    <source>
        <dbReference type="ARBA" id="ARBA00005046"/>
    </source>
</evidence>
<dbReference type="GO" id="GO:0006777">
    <property type="term" value="P:Mo-molybdopterin cofactor biosynthetic process"/>
    <property type="evidence" value="ECO:0007669"/>
    <property type="project" value="UniProtKB-KW"/>
</dbReference>
<dbReference type="PROSITE" id="PS01078">
    <property type="entry name" value="MOCF_BIOSYNTHESIS_1"/>
    <property type="match status" value="1"/>
</dbReference>
<dbReference type="InterPro" id="IPR001453">
    <property type="entry name" value="MoaB/Mog_dom"/>
</dbReference>
<dbReference type="EMBL" id="UINC01115127">
    <property type="protein sequence ID" value="SVC85923.1"/>
    <property type="molecule type" value="Genomic_DNA"/>
</dbReference>
<dbReference type="Pfam" id="PF00994">
    <property type="entry name" value="MoCF_biosynth"/>
    <property type="match status" value="1"/>
</dbReference>
<dbReference type="Gene3D" id="3.40.980.10">
    <property type="entry name" value="MoaB/Mog-like domain"/>
    <property type="match status" value="1"/>
</dbReference>
<dbReference type="PANTHER" id="PTHR43764:SF1">
    <property type="entry name" value="MOLYBDOPTERIN MOLYBDOTRANSFERASE"/>
    <property type="match status" value="1"/>
</dbReference>
<feature type="domain" description="MoaB/Mog" evidence="3">
    <location>
        <begin position="5"/>
        <end position="124"/>
    </location>
</feature>
<dbReference type="AlphaFoldDB" id="A0A382QK66"/>
<sequence>IVDWIADSGYTLVERAVVPDERDQVIDKLQNWADSGLVDVVLTTGGTGFSPRDITPEATKMVIEKNAPGLASVLQMHGMEKTPFAALSRGLVGTRRDSLIVNFPGSTNGVKDCLEAIEIYLPHIVDLLNGDTEQHPTPDD</sequence>
<evidence type="ECO:0000313" key="4">
    <source>
        <dbReference type="EMBL" id="SVC85923.1"/>
    </source>
</evidence>
<dbReference type="InterPro" id="IPR008284">
    <property type="entry name" value="MoCF_biosynth_CS"/>
</dbReference>
<dbReference type="NCBIfam" id="TIGR00177">
    <property type="entry name" value="molyb_syn"/>
    <property type="match status" value="1"/>
</dbReference>
<dbReference type="InterPro" id="IPR036425">
    <property type="entry name" value="MoaB/Mog-like_dom_sf"/>
</dbReference>